<evidence type="ECO:0000256" key="1">
    <source>
        <dbReference type="SAM" id="MobiDB-lite"/>
    </source>
</evidence>
<evidence type="ECO:0000313" key="2">
    <source>
        <dbReference type="EMBL" id="CAG8853527.1"/>
    </source>
</evidence>
<sequence>TEFCSGNTDLLVISEGLTTDSSNSITKKENLKHNSLNTVYHWVLDAWNKISKDIIIQAFKKCGVSNCLLGSKDHLIYATDNESDEDKIEDFDNDKEKKFDEDNEDKEFDKNEEFNKIKESDKDNESDSDESDNDESDSNKSN</sequence>
<gene>
    <name evidence="2" type="ORF">GMARGA_LOCUS42348</name>
</gene>
<feature type="region of interest" description="Disordered" evidence="1">
    <location>
        <begin position="79"/>
        <end position="142"/>
    </location>
</feature>
<evidence type="ECO:0000313" key="3">
    <source>
        <dbReference type="Proteomes" id="UP000789901"/>
    </source>
</evidence>
<accession>A0ABN7XF45</accession>
<name>A0ABN7XF45_GIGMA</name>
<reference evidence="2 3" key="1">
    <citation type="submission" date="2021-06" db="EMBL/GenBank/DDBJ databases">
        <authorList>
            <person name="Kallberg Y."/>
            <person name="Tangrot J."/>
            <person name="Rosling A."/>
        </authorList>
    </citation>
    <scope>NUCLEOTIDE SEQUENCE [LARGE SCALE GENOMIC DNA]</scope>
    <source>
        <strain evidence="2 3">120-4 pot B 10/14</strain>
    </source>
</reference>
<proteinExistence type="predicted"/>
<organism evidence="2 3">
    <name type="scientific">Gigaspora margarita</name>
    <dbReference type="NCBI Taxonomy" id="4874"/>
    <lineage>
        <taxon>Eukaryota</taxon>
        <taxon>Fungi</taxon>
        <taxon>Fungi incertae sedis</taxon>
        <taxon>Mucoromycota</taxon>
        <taxon>Glomeromycotina</taxon>
        <taxon>Glomeromycetes</taxon>
        <taxon>Diversisporales</taxon>
        <taxon>Gigasporaceae</taxon>
        <taxon>Gigaspora</taxon>
    </lineage>
</organism>
<feature type="non-terminal residue" evidence="2">
    <location>
        <position position="1"/>
    </location>
</feature>
<feature type="compositionally biased region" description="Acidic residues" evidence="1">
    <location>
        <begin position="126"/>
        <end position="136"/>
    </location>
</feature>
<keyword evidence="3" id="KW-1185">Reference proteome</keyword>
<feature type="non-terminal residue" evidence="2">
    <location>
        <position position="142"/>
    </location>
</feature>
<protein>
    <submittedName>
        <fullName evidence="2">17538_t:CDS:1</fullName>
    </submittedName>
</protein>
<dbReference type="Proteomes" id="UP000789901">
    <property type="component" value="Unassembled WGS sequence"/>
</dbReference>
<comment type="caution">
    <text evidence="2">The sequence shown here is derived from an EMBL/GenBank/DDBJ whole genome shotgun (WGS) entry which is preliminary data.</text>
</comment>
<feature type="compositionally biased region" description="Basic and acidic residues" evidence="1">
    <location>
        <begin position="107"/>
        <end position="125"/>
    </location>
</feature>
<dbReference type="EMBL" id="CAJVQB010125506">
    <property type="protein sequence ID" value="CAG8853527.1"/>
    <property type="molecule type" value="Genomic_DNA"/>
</dbReference>
<feature type="compositionally biased region" description="Acidic residues" evidence="1">
    <location>
        <begin position="81"/>
        <end position="93"/>
    </location>
</feature>